<sequence length="75" mass="8224">MTCSPASQSPPPHQSIIIQQLAVASTELAEDSNQNCLDSRKAEEKRQTALPLVENKECSPILRSLFVITPALIKH</sequence>
<protein>
    <submittedName>
        <fullName evidence="2">Uncharacterized protein</fullName>
    </submittedName>
</protein>
<reference evidence="2" key="1">
    <citation type="submission" date="2022-11" db="UniProtKB">
        <authorList>
            <consortium name="WormBaseParasite"/>
        </authorList>
    </citation>
    <scope>IDENTIFICATION</scope>
</reference>
<accession>A0A915D8Z5</accession>
<proteinExistence type="predicted"/>
<dbReference type="Proteomes" id="UP000887574">
    <property type="component" value="Unplaced"/>
</dbReference>
<evidence type="ECO:0000313" key="1">
    <source>
        <dbReference type="Proteomes" id="UP000887574"/>
    </source>
</evidence>
<organism evidence="1 2">
    <name type="scientific">Ditylenchus dipsaci</name>
    <dbReference type="NCBI Taxonomy" id="166011"/>
    <lineage>
        <taxon>Eukaryota</taxon>
        <taxon>Metazoa</taxon>
        <taxon>Ecdysozoa</taxon>
        <taxon>Nematoda</taxon>
        <taxon>Chromadorea</taxon>
        <taxon>Rhabditida</taxon>
        <taxon>Tylenchina</taxon>
        <taxon>Tylenchomorpha</taxon>
        <taxon>Sphaerularioidea</taxon>
        <taxon>Anguinidae</taxon>
        <taxon>Anguininae</taxon>
        <taxon>Ditylenchus</taxon>
    </lineage>
</organism>
<dbReference type="WBParaSite" id="jg17003">
    <property type="protein sequence ID" value="jg17003"/>
    <property type="gene ID" value="jg17003"/>
</dbReference>
<dbReference type="AlphaFoldDB" id="A0A915D8Z5"/>
<evidence type="ECO:0000313" key="2">
    <source>
        <dbReference type="WBParaSite" id="jg17003"/>
    </source>
</evidence>
<keyword evidence="1" id="KW-1185">Reference proteome</keyword>
<name>A0A915D8Z5_9BILA</name>